<keyword evidence="6" id="KW-0808">Transferase</keyword>
<dbReference type="PANTHER" id="PTHR12595:SF0">
    <property type="entry name" value="ADENYLATE KINASE ISOENZYME 6"/>
    <property type="match status" value="1"/>
</dbReference>
<keyword evidence="10" id="KW-0539">Nucleus</keyword>
<reference evidence="11" key="2">
    <citation type="submission" date="2023-05" db="EMBL/GenBank/DDBJ databases">
        <authorList>
            <person name="Fouks B."/>
        </authorList>
    </citation>
    <scope>NUCLEOTIDE SEQUENCE</scope>
    <source>
        <strain evidence="11">Stay&amp;Tobe</strain>
        <tissue evidence="11">Testes</tissue>
    </source>
</reference>
<evidence type="ECO:0008006" key="13">
    <source>
        <dbReference type="Google" id="ProtNLM"/>
    </source>
</evidence>
<dbReference type="GO" id="GO:0005634">
    <property type="term" value="C:nucleus"/>
    <property type="evidence" value="ECO:0007669"/>
    <property type="project" value="UniProtKB-SubCell"/>
</dbReference>
<keyword evidence="7" id="KW-0547">Nucleotide-binding</keyword>
<evidence type="ECO:0000256" key="3">
    <source>
        <dbReference type="ARBA" id="ARBA00022490"/>
    </source>
</evidence>
<dbReference type="FunFam" id="3.40.50.300:FF:000372">
    <property type="entry name" value="Adenylate kinase isoenzyme 6 homolog"/>
    <property type="match status" value="1"/>
</dbReference>
<feature type="non-terminal residue" evidence="11">
    <location>
        <position position="1"/>
    </location>
</feature>
<organism evidence="11 12">
    <name type="scientific">Diploptera punctata</name>
    <name type="common">Pacific beetle cockroach</name>
    <dbReference type="NCBI Taxonomy" id="6984"/>
    <lineage>
        <taxon>Eukaryota</taxon>
        <taxon>Metazoa</taxon>
        <taxon>Ecdysozoa</taxon>
        <taxon>Arthropoda</taxon>
        <taxon>Hexapoda</taxon>
        <taxon>Insecta</taxon>
        <taxon>Pterygota</taxon>
        <taxon>Neoptera</taxon>
        <taxon>Polyneoptera</taxon>
        <taxon>Dictyoptera</taxon>
        <taxon>Blattodea</taxon>
        <taxon>Blaberoidea</taxon>
        <taxon>Blaberidae</taxon>
        <taxon>Diplopterinae</taxon>
        <taxon>Diploptera</taxon>
    </lineage>
</organism>
<dbReference type="GO" id="GO:0016887">
    <property type="term" value="F:ATP hydrolysis activity"/>
    <property type="evidence" value="ECO:0007669"/>
    <property type="project" value="InterPro"/>
</dbReference>
<keyword evidence="12" id="KW-1185">Reference proteome</keyword>
<dbReference type="InterPro" id="IPR027417">
    <property type="entry name" value="P-loop_NTPase"/>
</dbReference>
<proteinExistence type="inferred from homology"/>
<keyword evidence="5" id="KW-0698">rRNA processing</keyword>
<comment type="caution">
    <text evidence="11">The sequence shown here is derived from an EMBL/GenBank/DDBJ whole genome shotgun (WGS) entry which is preliminary data.</text>
</comment>
<reference evidence="11" key="1">
    <citation type="journal article" date="2023" name="IScience">
        <title>Live-bearing cockroach genome reveals convergent evolutionary mechanisms linked to viviparity in insects and beyond.</title>
        <authorList>
            <person name="Fouks B."/>
            <person name="Harrison M.C."/>
            <person name="Mikhailova A.A."/>
            <person name="Marchal E."/>
            <person name="English S."/>
            <person name="Carruthers M."/>
            <person name="Jennings E.C."/>
            <person name="Chiamaka E.L."/>
            <person name="Frigard R.A."/>
            <person name="Pippel M."/>
            <person name="Attardo G.M."/>
            <person name="Benoit J.B."/>
            <person name="Bornberg-Bauer E."/>
            <person name="Tobe S.S."/>
        </authorList>
    </citation>
    <scope>NUCLEOTIDE SEQUENCE</scope>
    <source>
        <strain evidence="11">Stay&amp;Tobe</strain>
    </source>
</reference>
<comment type="subcellular location">
    <subcellularLocation>
        <location evidence="2">Nucleus</location>
    </subcellularLocation>
</comment>
<keyword evidence="4" id="KW-0690">Ribosome biogenesis</keyword>
<dbReference type="InterPro" id="IPR020618">
    <property type="entry name" value="Adenyl_kinase_AK6"/>
</dbReference>
<evidence type="ECO:0000256" key="5">
    <source>
        <dbReference type="ARBA" id="ARBA00022552"/>
    </source>
</evidence>
<evidence type="ECO:0000256" key="10">
    <source>
        <dbReference type="ARBA" id="ARBA00023242"/>
    </source>
</evidence>
<dbReference type="EMBL" id="JASPKZ010002306">
    <property type="protein sequence ID" value="KAJ9595871.1"/>
    <property type="molecule type" value="Genomic_DNA"/>
</dbReference>
<sequence length="211" mass="24558">VSCLTFSSISATVTFRSLGLHIEHNHERNLRNRLNMAQRSLPNILITGTPGVGKSTLCEQLAETTGLEWLEIGKIAKENDCFEEYDPIYECPVLNEDKLLDELEDRMSEGGKIVDYHGCDFFPERWFDIVFVLRTNNTHLYDRLTNRGYTGKKLEDNIQCEIFQMLLEEAMESYTHEIVHELQSNTPDEMENNIERIAEWLKQWKQGRAQV</sequence>
<evidence type="ECO:0000256" key="9">
    <source>
        <dbReference type="ARBA" id="ARBA00022840"/>
    </source>
</evidence>
<evidence type="ECO:0000256" key="8">
    <source>
        <dbReference type="ARBA" id="ARBA00022777"/>
    </source>
</evidence>
<dbReference type="AlphaFoldDB" id="A0AAD8EMS1"/>
<dbReference type="Gene3D" id="3.40.50.300">
    <property type="entry name" value="P-loop containing nucleotide triphosphate hydrolases"/>
    <property type="match status" value="1"/>
</dbReference>
<evidence type="ECO:0000256" key="7">
    <source>
        <dbReference type="ARBA" id="ARBA00022741"/>
    </source>
</evidence>
<keyword evidence="9" id="KW-0067">ATP-binding</keyword>
<name>A0AAD8EMS1_DIPPU</name>
<keyword evidence="8" id="KW-0418">Kinase</keyword>
<dbReference type="GO" id="GO:0006364">
    <property type="term" value="P:rRNA processing"/>
    <property type="evidence" value="ECO:0007669"/>
    <property type="project" value="UniProtKB-KW"/>
</dbReference>
<dbReference type="HAMAP" id="MF_00039">
    <property type="entry name" value="Adenylate_kinase_AK6"/>
    <property type="match status" value="1"/>
</dbReference>
<evidence type="ECO:0000256" key="1">
    <source>
        <dbReference type="ARBA" id="ARBA00000582"/>
    </source>
</evidence>
<dbReference type="GO" id="GO:0004017">
    <property type="term" value="F:AMP kinase activity"/>
    <property type="evidence" value="ECO:0007669"/>
    <property type="project" value="UniProtKB-EC"/>
</dbReference>
<dbReference type="PANTHER" id="PTHR12595">
    <property type="entry name" value="POS9-ACTIVATING FACTOR FAP7-RELATED"/>
    <property type="match status" value="1"/>
</dbReference>
<protein>
    <recommendedName>
        <fullName evidence="13">Adenylate kinase isoenzyme 6</fullName>
    </recommendedName>
</protein>
<evidence type="ECO:0000313" key="11">
    <source>
        <dbReference type="EMBL" id="KAJ9595871.1"/>
    </source>
</evidence>
<dbReference type="SUPFAM" id="SSF52540">
    <property type="entry name" value="P-loop containing nucleoside triphosphate hydrolases"/>
    <property type="match status" value="1"/>
</dbReference>
<evidence type="ECO:0000256" key="2">
    <source>
        <dbReference type="ARBA" id="ARBA00004123"/>
    </source>
</evidence>
<gene>
    <name evidence="11" type="ORF">L9F63_012930</name>
</gene>
<evidence type="ECO:0000256" key="4">
    <source>
        <dbReference type="ARBA" id="ARBA00022517"/>
    </source>
</evidence>
<dbReference type="GO" id="GO:0005524">
    <property type="term" value="F:ATP binding"/>
    <property type="evidence" value="ECO:0007669"/>
    <property type="project" value="UniProtKB-KW"/>
</dbReference>
<dbReference type="Proteomes" id="UP001233999">
    <property type="component" value="Unassembled WGS sequence"/>
</dbReference>
<keyword evidence="3" id="KW-0963">Cytoplasm</keyword>
<dbReference type="Pfam" id="PF13238">
    <property type="entry name" value="AAA_18"/>
    <property type="match status" value="1"/>
</dbReference>
<evidence type="ECO:0000313" key="12">
    <source>
        <dbReference type="Proteomes" id="UP001233999"/>
    </source>
</evidence>
<accession>A0AAD8EMS1</accession>
<dbReference type="GO" id="GO:0005737">
    <property type="term" value="C:cytoplasm"/>
    <property type="evidence" value="ECO:0007669"/>
    <property type="project" value="TreeGrafter"/>
</dbReference>
<evidence type="ECO:0000256" key="6">
    <source>
        <dbReference type="ARBA" id="ARBA00022679"/>
    </source>
</evidence>
<comment type="catalytic activity">
    <reaction evidence="1">
        <text>AMP + ATP = 2 ADP</text>
        <dbReference type="Rhea" id="RHEA:12973"/>
        <dbReference type="ChEBI" id="CHEBI:30616"/>
        <dbReference type="ChEBI" id="CHEBI:456215"/>
        <dbReference type="ChEBI" id="CHEBI:456216"/>
        <dbReference type="EC" id="2.7.4.3"/>
    </reaction>
</comment>